<keyword evidence="4" id="KW-0378">Hydrolase</keyword>
<comment type="caution">
    <text evidence="7">The sequence shown here is derived from an EMBL/GenBank/DDBJ whole genome shotgun (WGS) entry which is preliminary data.</text>
</comment>
<reference evidence="7 8" key="1">
    <citation type="submission" date="2019-09" db="EMBL/GenBank/DDBJ databases">
        <authorList>
            <person name="Ou C."/>
        </authorList>
    </citation>
    <scope>NUCLEOTIDE SEQUENCE [LARGE SCALE GENOMIC DNA]</scope>
    <source>
        <strain evidence="7">S2</strain>
        <tissue evidence="7">Leaf</tissue>
    </source>
</reference>
<reference evidence="8" key="2">
    <citation type="submission" date="2019-10" db="EMBL/GenBank/DDBJ databases">
        <title>A de novo genome assembly of a pear dwarfing rootstock.</title>
        <authorList>
            <person name="Wang F."/>
            <person name="Wang J."/>
            <person name="Li S."/>
            <person name="Zhang Y."/>
            <person name="Fang M."/>
            <person name="Ma L."/>
            <person name="Zhao Y."/>
            <person name="Jiang S."/>
        </authorList>
    </citation>
    <scope>NUCLEOTIDE SEQUENCE [LARGE SCALE GENOMIC DNA]</scope>
</reference>
<dbReference type="AlphaFoldDB" id="A0A5N5HW08"/>
<dbReference type="Proteomes" id="UP000327157">
    <property type="component" value="Chromosome 6"/>
</dbReference>
<dbReference type="InterPro" id="IPR011050">
    <property type="entry name" value="Pectin_lyase_fold/virulence"/>
</dbReference>
<evidence type="ECO:0000256" key="1">
    <source>
        <dbReference type="ARBA" id="ARBA00004191"/>
    </source>
</evidence>
<comment type="subcellular location">
    <subcellularLocation>
        <location evidence="1">Secreted</location>
        <location evidence="1">Cell wall</location>
    </subcellularLocation>
</comment>
<gene>
    <name evidence="7" type="ORF">D8674_028362</name>
</gene>
<dbReference type="GO" id="GO:0042545">
    <property type="term" value="P:cell wall modification"/>
    <property type="evidence" value="ECO:0007669"/>
    <property type="project" value="InterPro"/>
</dbReference>
<accession>A0A5N5HW08</accession>
<dbReference type="OrthoDB" id="2019149at2759"/>
<dbReference type="InterPro" id="IPR000070">
    <property type="entry name" value="Pectinesterase_cat"/>
</dbReference>
<evidence type="ECO:0000259" key="6">
    <source>
        <dbReference type="Pfam" id="PF01095"/>
    </source>
</evidence>
<evidence type="ECO:0000313" key="8">
    <source>
        <dbReference type="Proteomes" id="UP000327157"/>
    </source>
</evidence>
<evidence type="ECO:0000256" key="3">
    <source>
        <dbReference type="ARBA" id="ARBA00022512"/>
    </source>
</evidence>
<dbReference type="UniPathway" id="UPA00545">
    <property type="reaction ID" value="UER00823"/>
</dbReference>
<proteinExistence type="predicted"/>
<protein>
    <submittedName>
        <fullName evidence="7">Pectinesterase-like</fullName>
    </submittedName>
</protein>
<dbReference type="Pfam" id="PF01095">
    <property type="entry name" value="Pectinesterase"/>
    <property type="match status" value="1"/>
</dbReference>
<sequence length="91" mass="9815">MKSTSNGLVDPAGRMPCNGSVGLSTLYYGEYMNSGGGADTSGRVKWLGYHVIRSTPDTKKFTVRNFLSGDSWISRIGVPFNSGLELPKLVL</sequence>
<comment type="pathway">
    <text evidence="2">Glycan metabolism; pectin degradation; 2-dehydro-3-deoxy-D-gluconate from pectin: step 1/5.</text>
</comment>
<dbReference type="GO" id="GO:0045490">
    <property type="term" value="P:pectin catabolic process"/>
    <property type="evidence" value="ECO:0007669"/>
    <property type="project" value="UniProtKB-UniPathway"/>
</dbReference>
<feature type="domain" description="Pectinesterase catalytic" evidence="6">
    <location>
        <begin position="1"/>
        <end position="70"/>
    </location>
</feature>
<keyword evidence="8" id="KW-1185">Reference proteome</keyword>
<dbReference type="PANTHER" id="PTHR31707">
    <property type="entry name" value="PECTINESTERASE"/>
    <property type="match status" value="1"/>
</dbReference>
<organism evidence="7 8">
    <name type="scientific">Pyrus ussuriensis x Pyrus communis</name>
    <dbReference type="NCBI Taxonomy" id="2448454"/>
    <lineage>
        <taxon>Eukaryota</taxon>
        <taxon>Viridiplantae</taxon>
        <taxon>Streptophyta</taxon>
        <taxon>Embryophyta</taxon>
        <taxon>Tracheophyta</taxon>
        <taxon>Spermatophyta</taxon>
        <taxon>Magnoliopsida</taxon>
        <taxon>eudicotyledons</taxon>
        <taxon>Gunneridae</taxon>
        <taxon>Pentapetalae</taxon>
        <taxon>rosids</taxon>
        <taxon>fabids</taxon>
        <taxon>Rosales</taxon>
        <taxon>Rosaceae</taxon>
        <taxon>Amygdaloideae</taxon>
        <taxon>Maleae</taxon>
        <taxon>Pyrus</taxon>
    </lineage>
</organism>
<dbReference type="SUPFAM" id="SSF51126">
    <property type="entry name" value="Pectin lyase-like"/>
    <property type="match status" value="1"/>
</dbReference>
<keyword evidence="3" id="KW-0134">Cell wall</keyword>
<evidence type="ECO:0000256" key="5">
    <source>
        <dbReference type="ARBA" id="ARBA00023085"/>
    </source>
</evidence>
<dbReference type="GO" id="GO:0030599">
    <property type="term" value="F:pectinesterase activity"/>
    <property type="evidence" value="ECO:0007669"/>
    <property type="project" value="InterPro"/>
</dbReference>
<dbReference type="Gene3D" id="2.160.20.10">
    <property type="entry name" value="Single-stranded right-handed beta-helix, Pectin lyase-like"/>
    <property type="match status" value="1"/>
</dbReference>
<dbReference type="InterPro" id="IPR012334">
    <property type="entry name" value="Pectin_lyas_fold"/>
</dbReference>
<dbReference type="EMBL" id="SMOL01000120">
    <property type="protein sequence ID" value="KAB2632115.1"/>
    <property type="molecule type" value="Genomic_DNA"/>
</dbReference>
<evidence type="ECO:0000256" key="4">
    <source>
        <dbReference type="ARBA" id="ARBA00022801"/>
    </source>
</evidence>
<evidence type="ECO:0000256" key="2">
    <source>
        <dbReference type="ARBA" id="ARBA00005184"/>
    </source>
</evidence>
<keyword evidence="5" id="KW-0063">Aspartyl esterase</keyword>
<name>A0A5N5HW08_9ROSA</name>
<reference evidence="7 8" key="3">
    <citation type="submission" date="2019-11" db="EMBL/GenBank/DDBJ databases">
        <title>A de novo genome assembly of a pear dwarfing rootstock.</title>
        <authorList>
            <person name="Wang F."/>
            <person name="Wang J."/>
            <person name="Li S."/>
            <person name="Zhang Y."/>
            <person name="Fang M."/>
            <person name="Ma L."/>
            <person name="Zhao Y."/>
            <person name="Jiang S."/>
        </authorList>
    </citation>
    <scope>NUCLEOTIDE SEQUENCE [LARGE SCALE GENOMIC DNA]</scope>
    <source>
        <strain evidence="7">S2</strain>
        <tissue evidence="7">Leaf</tissue>
    </source>
</reference>
<keyword evidence="3" id="KW-0964">Secreted</keyword>
<evidence type="ECO:0000313" key="7">
    <source>
        <dbReference type="EMBL" id="KAB2632115.1"/>
    </source>
</evidence>